<evidence type="ECO:0000256" key="4">
    <source>
        <dbReference type="ARBA" id="ARBA00022630"/>
    </source>
</evidence>
<sequence>MEKQIIILGCGFSGMLTALSFAKEDIKTTILEYQSINSDNFCTDIRTTALTPASMQFLRGLNAWFEIEKIASKMLDVYVVDNKAPEMLCMSNIKGNDALGYIVKNSEFKKILLANVRKNPLIKVIDQCDYKKVDSKPDHSTIYLDDNKTMNSDLLIVCDGHNSKVRQYYFFNKIEKTYNQIALTFDIKHEKDHENCAIEHFMPFGPFAILPLRDQKTSSIIWTTRQEQAALLMSLPKEEFEYLVSKNCGNSLGYITVDSTISSFPLKARITSKYFYNKIAVVADSAHIIHPLAGQGLNQGIKDIETLTQLVASSGISTGMLERYQKLRQNDNFHMYMITESLNSIFSNHSKSLWYLRRLGLKAIDNIDPIKNLLVEYAMGRR</sequence>
<dbReference type="GO" id="GO:0016705">
    <property type="term" value="F:oxidoreductase activity, acting on paired donors, with incorporation or reduction of molecular oxygen"/>
    <property type="evidence" value="ECO:0007669"/>
    <property type="project" value="InterPro"/>
</dbReference>
<evidence type="ECO:0000256" key="7">
    <source>
        <dbReference type="ARBA" id="ARBA00023033"/>
    </source>
</evidence>
<dbReference type="NCBIfam" id="NF005148">
    <property type="entry name" value="PRK06617.1"/>
    <property type="match status" value="1"/>
</dbReference>
<proteinExistence type="inferred from homology"/>
<dbReference type="AlphaFoldDB" id="A0AAT9GAD7"/>
<dbReference type="PROSITE" id="PS01304">
    <property type="entry name" value="UBIH"/>
    <property type="match status" value="1"/>
</dbReference>
<gene>
    <name evidence="9" type="primary">ubiH</name>
    <name evidence="9" type="ORF">DMENIID0002_13700</name>
</gene>
<dbReference type="PANTHER" id="PTHR43876:SF7">
    <property type="entry name" value="UBIQUINONE BIOSYNTHESIS MONOOXYGENASE COQ6, MITOCHONDRIAL"/>
    <property type="match status" value="1"/>
</dbReference>
<keyword evidence="4" id="KW-0285">Flavoprotein</keyword>
<comment type="similarity">
    <text evidence="3">Belongs to the UbiH/COQ6 family.</text>
</comment>
<name>A0AAT9GAD7_9RICK</name>
<reference evidence="9" key="1">
    <citation type="submission" date="2024-01" db="EMBL/GenBank/DDBJ databases">
        <title>Sequencing the genomes of a sandfly, Sergentomyia squamirostris, and its two endosymbionts.</title>
        <authorList>
            <person name="Itokawa K."/>
            <person name="Sanjoba C."/>
        </authorList>
    </citation>
    <scope>NUCLEOTIDE SEQUENCE</scope>
    <source>
        <strain evidence="9">RiSSQ</strain>
    </source>
</reference>
<keyword evidence="5" id="KW-0274">FAD</keyword>
<dbReference type="PRINTS" id="PR00420">
    <property type="entry name" value="RNGMNOXGNASE"/>
</dbReference>
<dbReference type="EMBL" id="AP029170">
    <property type="protein sequence ID" value="BFD46724.1"/>
    <property type="molecule type" value="Genomic_DNA"/>
</dbReference>
<dbReference type="InterPro" id="IPR036188">
    <property type="entry name" value="FAD/NAD-bd_sf"/>
</dbReference>
<evidence type="ECO:0000313" key="9">
    <source>
        <dbReference type="EMBL" id="BFD46724.1"/>
    </source>
</evidence>
<protein>
    <submittedName>
        <fullName evidence="9">2-octaprenyl-6-methoxyphenyl hydroxylase</fullName>
    </submittedName>
</protein>
<dbReference type="GO" id="GO:0004497">
    <property type="term" value="F:monooxygenase activity"/>
    <property type="evidence" value="ECO:0007669"/>
    <property type="project" value="UniProtKB-KW"/>
</dbReference>
<dbReference type="Gene3D" id="3.50.50.60">
    <property type="entry name" value="FAD/NAD(P)-binding domain"/>
    <property type="match status" value="2"/>
</dbReference>
<dbReference type="Pfam" id="PF01494">
    <property type="entry name" value="FAD_binding_3"/>
    <property type="match status" value="1"/>
</dbReference>
<comment type="cofactor">
    <cofactor evidence="1">
        <name>FAD</name>
        <dbReference type="ChEBI" id="CHEBI:57692"/>
    </cofactor>
</comment>
<dbReference type="GO" id="GO:0071949">
    <property type="term" value="F:FAD binding"/>
    <property type="evidence" value="ECO:0007669"/>
    <property type="project" value="InterPro"/>
</dbReference>
<dbReference type="GO" id="GO:0006744">
    <property type="term" value="P:ubiquinone biosynthetic process"/>
    <property type="evidence" value="ECO:0007669"/>
    <property type="project" value="InterPro"/>
</dbReference>
<keyword evidence="6" id="KW-0560">Oxidoreductase</keyword>
<dbReference type="PANTHER" id="PTHR43876">
    <property type="entry name" value="UBIQUINONE BIOSYNTHESIS MONOOXYGENASE COQ6, MITOCHONDRIAL"/>
    <property type="match status" value="1"/>
</dbReference>
<organism evidence="9">
    <name type="scientific">Candidatus Tisiphia endosymbiont of Sergentomyia squamirostris</name>
    <dbReference type="NCBI Taxonomy" id="3113639"/>
    <lineage>
        <taxon>Bacteria</taxon>
        <taxon>Pseudomonadati</taxon>
        <taxon>Pseudomonadota</taxon>
        <taxon>Alphaproteobacteria</taxon>
        <taxon>Rickettsiales</taxon>
        <taxon>Rickettsiaceae</taxon>
        <taxon>Rickettsieae</taxon>
        <taxon>Candidatus Tisiphia</taxon>
    </lineage>
</organism>
<dbReference type="InterPro" id="IPR018168">
    <property type="entry name" value="Ubi_Hdrlase_CS"/>
</dbReference>
<evidence type="ECO:0000259" key="8">
    <source>
        <dbReference type="Pfam" id="PF01494"/>
    </source>
</evidence>
<evidence type="ECO:0000256" key="3">
    <source>
        <dbReference type="ARBA" id="ARBA00005349"/>
    </source>
</evidence>
<dbReference type="NCBIfam" id="TIGR01988">
    <property type="entry name" value="Ubi-OHases"/>
    <property type="match status" value="1"/>
</dbReference>
<evidence type="ECO:0000256" key="5">
    <source>
        <dbReference type="ARBA" id="ARBA00022827"/>
    </source>
</evidence>
<dbReference type="InterPro" id="IPR010971">
    <property type="entry name" value="UbiH/COQ6"/>
</dbReference>
<dbReference type="SUPFAM" id="SSF51905">
    <property type="entry name" value="FAD/NAD(P)-binding domain"/>
    <property type="match status" value="1"/>
</dbReference>
<accession>A0AAT9GAD7</accession>
<evidence type="ECO:0000256" key="6">
    <source>
        <dbReference type="ARBA" id="ARBA00023002"/>
    </source>
</evidence>
<evidence type="ECO:0000256" key="2">
    <source>
        <dbReference type="ARBA" id="ARBA00004749"/>
    </source>
</evidence>
<evidence type="ECO:0000256" key="1">
    <source>
        <dbReference type="ARBA" id="ARBA00001974"/>
    </source>
</evidence>
<dbReference type="InterPro" id="IPR002938">
    <property type="entry name" value="FAD-bd"/>
</dbReference>
<keyword evidence="7" id="KW-0503">Monooxygenase</keyword>
<dbReference type="InterPro" id="IPR051205">
    <property type="entry name" value="UbiH/COQ6_monooxygenase"/>
</dbReference>
<comment type="pathway">
    <text evidence="2">Cofactor biosynthesis; ubiquinone biosynthesis.</text>
</comment>
<feature type="domain" description="FAD-binding" evidence="8">
    <location>
        <begin position="4"/>
        <end position="313"/>
    </location>
</feature>